<dbReference type="RefSeq" id="XP_013790018.1">
    <property type="nucleotide sequence ID" value="XM_013934564.2"/>
</dbReference>
<comment type="similarity">
    <text evidence="2 6">Belongs to the G-protein coupled receptor 1 family.</text>
</comment>
<dbReference type="Proteomes" id="UP000694941">
    <property type="component" value="Unplaced"/>
</dbReference>
<evidence type="ECO:0000256" key="6">
    <source>
        <dbReference type="RuleBase" id="RU000688"/>
    </source>
</evidence>
<sequence>MDLESGANSPRIRNRYDKYLCFPDLAVGLFSVLTDIVWRTTVEFHIGNIGCKIVKYLQFLVTYSSTYVLVALSIDRYDAIIHPMKFSGGWKRARVLVVSAWGLSALASTPALFFYNEAKKGDKLQCWIEFQHWEWQLYFTLVSVSVFFLPALIISLCYTVIVCTIWKKSRPIKSSKGRKRATQSLSVRTGPNVDP</sequence>
<evidence type="ECO:0000256" key="2">
    <source>
        <dbReference type="ARBA" id="ARBA00010663"/>
    </source>
</evidence>
<dbReference type="GeneID" id="106473879"/>
<keyword evidence="5 8" id="KW-0472">Membrane</keyword>
<dbReference type="PANTHER" id="PTHR24224:SF6">
    <property type="entry name" value="CARDIOACCELERATORY PEPTIDE RECEPTOR-RELATED"/>
    <property type="match status" value="1"/>
</dbReference>
<evidence type="ECO:0000256" key="3">
    <source>
        <dbReference type="ARBA" id="ARBA00022692"/>
    </source>
</evidence>
<dbReference type="SUPFAM" id="SSF81321">
    <property type="entry name" value="Family A G protein-coupled receptor-like"/>
    <property type="match status" value="1"/>
</dbReference>
<organism evidence="10 11">
    <name type="scientific">Limulus polyphemus</name>
    <name type="common">Atlantic horseshoe crab</name>
    <dbReference type="NCBI Taxonomy" id="6850"/>
    <lineage>
        <taxon>Eukaryota</taxon>
        <taxon>Metazoa</taxon>
        <taxon>Ecdysozoa</taxon>
        <taxon>Arthropoda</taxon>
        <taxon>Chelicerata</taxon>
        <taxon>Merostomata</taxon>
        <taxon>Xiphosura</taxon>
        <taxon>Limulidae</taxon>
        <taxon>Limulus</taxon>
    </lineage>
</organism>
<keyword evidence="3 6" id="KW-0812">Transmembrane</keyword>
<keyword evidence="10" id="KW-1185">Reference proteome</keyword>
<dbReference type="Pfam" id="PF00001">
    <property type="entry name" value="7tm_1"/>
    <property type="match status" value="1"/>
</dbReference>
<evidence type="ECO:0000256" key="7">
    <source>
        <dbReference type="SAM" id="MobiDB-lite"/>
    </source>
</evidence>
<feature type="domain" description="G-protein coupled receptors family 1 profile" evidence="9">
    <location>
        <begin position="1"/>
        <end position="187"/>
    </location>
</feature>
<keyword evidence="6" id="KW-0807">Transducer</keyword>
<dbReference type="PANTHER" id="PTHR24224">
    <property type="entry name" value="CARDIOACCELERATORY PEPTIDE RECEPTOR-RELATED"/>
    <property type="match status" value="1"/>
</dbReference>
<dbReference type="InterPro" id="IPR017452">
    <property type="entry name" value="GPCR_Rhodpsn_7TM"/>
</dbReference>
<protein>
    <submittedName>
        <fullName evidence="11">Cardioacceleratory peptide receptor-like</fullName>
    </submittedName>
</protein>
<evidence type="ECO:0000256" key="1">
    <source>
        <dbReference type="ARBA" id="ARBA00004370"/>
    </source>
</evidence>
<evidence type="ECO:0000256" key="4">
    <source>
        <dbReference type="ARBA" id="ARBA00022989"/>
    </source>
</evidence>
<evidence type="ECO:0000256" key="8">
    <source>
        <dbReference type="SAM" id="Phobius"/>
    </source>
</evidence>
<comment type="subcellular location">
    <subcellularLocation>
        <location evidence="1">Membrane</location>
    </subcellularLocation>
</comment>
<feature type="transmembrane region" description="Helical" evidence="8">
    <location>
        <begin position="20"/>
        <end position="41"/>
    </location>
</feature>
<feature type="transmembrane region" description="Helical" evidence="8">
    <location>
        <begin position="53"/>
        <end position="74"/>
    </location>
</feature>
<dbReference type="PROSITE" id="PS50262">
    <property type="entry name" value="G_PROTEIN_RECEP_F1_2"/>
    <property type="match status" value="1"/>
</dbReference>
<evidence type="ECO:0000313" key="10">
    <source>
        <dbReference type="Proteomes" id="UP000694941"/>
    </source>
</evidence>
<feature type="region of interest" description="Disordered" evidence="7">
    <location>
        <begin position="174"/>
        <end position="195"/>
    </location>
</feature>
<dbReference type="PROSITE" id="PS00237">
    <property type="entry name" value="G_PROTEIN_RECEP_F1_1"/>
    <property type="match status" value="1"/>
</dbReference>
<dbReference type="Gene3D" id="1.20.1070.10">
    <property type="entry name" value="Rhodopsin 7-helix transmembrane proteins"/>
    <property type="match status" value="1"/>
</dbReference>
<keyword evidence="6" id="KW-0675">Receptor</keyword>
<accession>A0ABM1BWH7</accession>
<proteinExistence type="inferred from homology"/>
<feature type="transmembrane region" description="Helical" evidence="8">
    <location>
        <begin position="135"/>
        <end position="166"/>
    </location>
</feature>
<feature type="transmembrane region" description="Helical" evidence="8">
    <location>
        <begin position="95"/>
        <end position="115"/>
    </location>
</feature>
<keyword evidence="4 8" id="KW-1133">Transmembrane helix</keyword>
<keyword evidence="6" id="KW-0297">G-protein coupled receptor</keyword>
<evidence type="ECO:0000256" key="5">
    <source>
        <dbReference type="ARBA" id="ARBA00023136"/>
    </source>
</evidence>
<evidence type="ECO:0000313" key="11">
    <source>
        <dbReference type="RefSeq" id="XP_013790018.1"/>
    </source>
</evidence>
<dbReference type="InterPro" id="IPR000276">
    <property type="entry name" value="GPCR_Rhodpsn"/>
</dbReference>
<gene>
    <name evidence="11" type="primary">LOC106473879</name>
</gene>
<name>A0ABM1BWH7_LIMPO</name>
<reference evidence="11" key="1">
    <citation type="submission" date="2025-08" db="UniProtKB">
        <authorList>
            <consortium name="RefSeq"/>
        </authorList>
    </citation>
    <scope>IDENTIFICATION</scope>
    <source>
        <tissue evidence="11">Muscle</tissue>
    </source>
</reference>
<evidence type="ECO:0000259" key="9">
    <source>
        <dbReference type="PROSITE" id="PS50262"/>
    </source>
</evidence>
<dbReference type="PRINTS" id="PR00237">
    <property type="entry name" value="GPCRRHODOPSN"/>
</dbReference>
<dbReference type="InterPro" id="IPR052665">
    <property type="entry name" value="Neuropeptide-GPCR"/>
</dbReference>